<protein>
    <submittedName>
        <fullName evidence="2">Circadian clock protein KaiC</fullName>
    </submittedName>
</protein>
<evidence type="ECO:0000313" key="3">
    <source>
        <dbReference type="Proteomes" id="UP000563524"/>
    </source>
</evidence>
<gene>
    <name evidence="2" type="ORF">GGQ59_001206</name>
</gene>
<feature type="domain" description="KaiC" evidence="1">
    <location>
        <begin position="242"/>
        <end position="477"/>
    </location>
</feature>
<evidence type="ECO:0000313" key="2">
    <source>
        <dbReference type="EMBL" id="MBB4658692.1"/>
    </source>
</evidence>
<dbReference type="Proteomes" id="UP000563524">
    <property type="component" value="Unassembled WGS sequence"/>
</dbReference>
<dbReference type="AlphaFoldDB" id="A0A840I319"/>
<feature type="domain" description="KaiC" evidence="1">
    <location>
        <begin position="3"/>
        <end position="240"/>
    </location>
</feature>
<dbReference type="SMART" id="SM00382">
    <property type="entry name" value="AAA"/>
    <property type="match status" value="2"/>
</dbReference>
<dbReference type="InterPro" id="IPR010624">
    <property type="entry name" value="KaiC_dom"/>
</dbReference>
<dbReference type="Gene3D" id="3.40.50.300">
    <property type="entry name" value="P-loop containing nucleotide triphosphate hydrolases"/>
    <property type="match status" value="2"/>
</dbReference>
<proteinExistence type="predicted"/>
<accession>A0A840I319</accession>
<dbReference type="EMBL" id="JACHOB010000002">
    <property type="protein sequence ID" value="MBB4658692.1"/>
    <property type="molecule type" value="Genomic_DNA"/>
</dbReference>
<dbReference type="SUPFAM" id="SSF52540">
    <property type="entry name" value="P-loop containing nucleoside triphosphate hydrolases"/>
    <property type="match status" value="2"/>
</dbReference>
<dbReference type="PANTHER" id="PTHR42926:SF1">
    <property type="entry name" value="CIRCADIAN CLOCK OSCILLATOR PROTEIN KAIC 1"/>
    <property type="match status" value="1"/>
</dbReference>
<dbReference type="PROSITE" id="PS51146">
    <property type="entry name" value="KAIC"/>
    <property type="match status" value="2"/>
</dbReference>
<dbReference type="InterPro" id="IPR051347">
    <property type="entry name" value="Circadian_clock_KaiC-rel"/>
</dbReference>
<comment type="caution">
    <text evidence="2">The sequence shown here is derived from an EMBL/GenBank/DDBJ whole genome shotgun (WGS) entry which is preliminary data.</text>
</comment>
<keyword evidence="3" id="KW-1185">Reference proteome</keyword>
<dbReference type="PANTHER" id="PTHR42926">
    <property type="match status" value="1"/>
</dbReference>
<dbReference type="RefSeq" id="WP_183816878.1">
    <property type="nucleotide sequence ID" value="NZ_JACHOB010000002.1"/>
</dbReference>
<organism evidence="2 3">
    <name type="scientific">Parvularcula dongshanensis</name>
    <dbReference type="NCBI Taxonomy" id="1173995"/>
    <lineage>
        <taxon>Bacteria</taxon>
        <taxon>Pseudomonadati</taxon>
        <taxon>Pseudomonadota</taxon>
        <taxon>Alphaproteobacteria</taxon>
        <taxon>Parvularculales</taxon>
        <taxon>Parvularculaceae</taxon>
        <taxon>Parvularcula</taxon>
    </lineage>
</organism>
<dbReference type="InterPro" id="IPR027417">
    <property type="entry name" value="P-loop_NTPase"/>
</dbReference>
<evidence type="ECO:0000259" key="1">
    <source>
        <dbReference type="PROSITE" id="PS51146"/>
    </source>
</evidence>
<dbReference type="InterPro" id="IPR003593">
    <property type="entry name" value="AAA+_ATPase"/>
</dbReference>
<dbReference type="GO" id="GO:0005524">
    <property type="term" value="F:ATP binding"/>
    <property type="evidence" value="ECO:0007669"/>
    <property type="project" value="InterPro"/>
</dbReference>
<sequence length="477" mass="52774">MPERISTGVHNLDNVLNGGFPGRYSYLLHGEPGTGKTTFALQFLLEGVKNGESVVFVSLSQTRHELEMIADSHGWDISKIHVVEMKTGEPETEEQTVFYPVDIRMDLTRDAIMKALDTHKPRRLVYDSLVEVRKLSRDPTRFQREMLSLKQTTSEMGVATLLIDLTTDDSNDLELESYAHGIIHLDKDLPTYGQARRRIEVAKMRGVDFFDGYHDMDILQGKGVVAFPRIVPLLAPEEAGGNLISSGVRPLDEMLGGGLESGTTALVIGQAGTGKSTLASLYLHAALSRGEACAMFLFEERQETFFRRSEGLGLPLRSFHKQGLLEIYDFNPSEISQGEFNEIALRSVDENNTKVVVIDSFTGYVGGLPNSNEAIVQIQLLLKYLARRDVLTVLIVSQSGLLGHQMSMTLDVSFLGDTVLFLRMYEAGSTIERSITVAKKRHGPHDLNIRRLEIGKKGVAVLGQTAPETAVRLLGQS</sequence>
<reference evidence="2 3" key="1">
    <citation type="submission" date="2020-08" db="EMBL/GenBank/DDBJ databases">
        <title>Genomic Encyclopedia of Type Strains, Phase IV (KMG-IV): sequencing the most valuable type-strain genomes for metagenomic binning, comparative biology and taxonomic classification.</title>
        <authorList>
            <person name="Goeker M."/>
        </authorList>
    </citation>
    <scope>NUCLEOTIDE SEQUENCE [LARGE SCALE GENOMIC DNA]</scope>
    <source>
        <strain evidence="2 3">DSM 102850</strain>
    </source>
</reference>
<name>A0A840I319_9PROT</name>
<dbReference type="Pfam" id="PF06745">
    <property type="entry name" value="ATPase"/>
    <property type="match status" value="2"/>
</dbReference>
<dbReference type="InterPro" id="IPR014774">
    <property type="entry name" value="KaiC-like_dom"/>
</dbReference>